<feature type="domain" description="N-acetyltransferase" evidence="1">
    <location>
        <begin position="1"/>
        <end position="152"/>
    </location>
</feature>
<name>A0ABX2T082_9BACL</name>
<dbReference type="SUPFAM" id="SSF55729">
    <property type="entry name" value="Acyl-CoA N-acyltransferases (Nat)"/>
    <property type="match status" value="1"/>
</dbReference>
<proteinExistence type="predicted"/>
<dbReference type="Pfam" id="PF13508">
    <property type="entry name" value="Acetyltransf_7"/>
    <property type="match status" value="1"/>
</dbReference>
<gene>
    <name evidence="2" type="ORF">HZY85_07680</name>
</gene>
<accession>A0ABX2T082</accession>
<dbReference type="RefSeq" id="WP_179941833.1">
    <property type="nucleotide sequence ID" value="NZ_JACBYF010000025.1"/>
</dbReference>
<evidence type="ECO:0000259" key="1">
    <source>
        <dbReference type="PROSITE" id="PS51186"/>
    </source>
</evidence>
<evidence type="ECO:0000313" key="3">
    <source>
        <dbReference type="Proteomes" id="UP000531840"/>
    </source>
</evidence>
<dbReference type="InterPro" id="IPR000182">
    <property type="entry name" value="GNAT_dom"/>
</dbReference>
<organism evidence="2 3">
    <name type="scientific">Gemelliphila palaticanis</name>
    <dbReference type="NCBI Taxonomy" id="81950"/>
    <lineage>
        <taxon>Bacteria</taxon>
        <taxon>Bacillati</taxon>
        <taxon>Bacillota</taxon>
        <taxon>Bacilli</taxon>
        <taxon>Bacillales</taxon>
        <taxon>Gemellaceae</taxon>
        <taxon>Gemelliphila</taxon>
    </lineage>
</organism>
<dbReference type="Gene3D" id="3.40.630.30">
    <property type="match status" value="1"/>
</dbReference>
<dbReference type="EMBL" id="JACBYF010000025">
    <property type="protein sequence ID" value="NYS48051.1"/>
    <property type="molecule type" value="Genomic_DNA"/>
</dbReference>
<comment type="caution">
    <text evidence="2">The sequence shown here is derived from an EMBL/GenBank/DDBJ whole genome shotgun (WGS) entry which is preliminary data.</text>
</comment>
<protein>
    <submittedName>
        <fullName evidence="2">GNAT family N-acetyltransferase</fullName>
    </submittedName>
</protein>
<evidence type="ECO:0000313" key="2">
    <source>
        <dbReference type="EMBL" id="NYS48051.1"/>
    </source>
</evidence>
<dbReference type="InterPro" id="IPR016181">
    <property type="entry name" value="Acyl_CoA_acyltransferase"/>
</dbReference>
<sequence length="155" mass="18350">MIIEINNKQEKRDIASNVLNALPEWFGLPESTKTYILESQDMPFLAYKKDDIYCGFIALKSTSKYTAEVYVMGILKEYHRLGIGTELFLEFESLARKQGFSYLQVKTVKMGHYKEYDITNKFYESLGFKELECFPTLWDEWNPCQIYIKYIEDKK</sequence>
<keyword evidence="3" id="KW-1185">Reference proteome</keyword>
<reference evidence="2 3" key="1">
    <citation type="submission" date="2020-07" db="EMBL/GenBank/DDBJ databases">
        <title>MOT database genomes.</title>
        <authorList>
            <person name="Joseph S."/>
            <person name="Aduse-Opoku J."/>
            <person name="Hashim A."/>
            <person name="Wade W."/>
            <person name="Curtis M."/>
        </authorList>
    </citation>
    <scope>NUCLEOTIDE SEQUENCE [LARGE SCALE GENOMIC DNA]</scope>
    <source>
        <strain evidence="2 3">CIP 106318</strain>
    </source>
</reference>
<dbReference type="CDD" id="cd04301">
    <property type="entry name" value="NAT_SF"/>
    <property type="match status" value="1"/>
</dbReference>
<dbReference type="Proteomes" id="UP000531840">
    <property type="component" value="Unassembled WGS sequence"/>
</dbReference>
<dbReference type="PROSITE" id="PS51186">
    <property type="entry name" value="GNAT"/>
    <property type="match status" value="1"/>
</dbReference>